<comment type="caution">
    <text evidence="2">The sequence shown here is derived from an EMBL/GenBank/DDBJ whole genome shotgun (WGS) entry which is preliminary data.</text>
</comment>
<organism evidence="2 3">
    <name type="scientific">Aureimonas pseudogalii</name>
    <dbReference type="NCBI Taxonomy" id="1744844"/>
    <lineage>
        <taxon>Bacteria</taxon>
        <taxon>Pseudomonadati</taxon>
        <taxon>Pseudomonadota</taxon>
        <taxon>Alphaproteobacteria</taxon>
        <taxon>Hyphomicrobiales</taxon>
        <taxon>Aurantimonadaceae</taxon>
        <taxon>Aureimonas</taxon>
    </lineage>
</organism>
<evidence type="ECO:0000256" key="1">
    <source>
        <dbReference type="SAM" id="MobiDB-lite"/>
    </source>
</evidence>
<evidence type="ECO:0000313" key="2">
    <source>
        <dbReference type="EMBL" id="MBB3996884.1"/>
    </source>
</evidence>
<sequence length="81" mass="8578">MQVRNNESGKIETMRFGPAQDAVSAGTHTIVNVDESGKPKRVLTLAEMSKDQLLATATKRGVEVSPSATKAEILAALQPEG</sequence>
<dbReference type="RefSeq" id="WP_183197888.1">
    <property type="nucleotide sequence ID" value="NZ_JACIEK010000001.1"/>
</dbReference>
<name>A0A7W6EFF7_9HYPH</name>
<evidence type="ECO:0000313" key="3">
    <source>
        <dbReference type="Proteomes" id="UP000542776"/>
    </source>
</evidence>
<proteinExistence type="predicted"/>
<reference evidence="2 3" key="1">
    <citation type="submission" date="2020-08" db="EMBL/GenBank/DDBJ databases">
        <title>Genomic Encyclopedia of Type Strains, Phase IV (KMG-IV): sequencing the most valuable type-strain genomes for metagenomic binning, comparative biology and taxonomic classification.</title>
        <authorList>
            <person name="Goeker M."/>
        </authorList>
    </citation>
    <scope>NUCLEOTIDE SEQUENCE [LARGE SCALE GENOMIC DNA]</scope>
    <source>
        <strain evidence="2 3">DSM 102238</strain>
    </source>
</reference>
<dbReference type="Proteomes" id="UP000542776">
    <property type="component" value="Unassembled WGS sequence"/>
</dbReference>
<dbReference type="AlphaFoldDB" id="A0A7W6EFF7"/>
<accession>A0A7W6EFF7</accession>
<dbReference type="EMBL" id="JACIEK010000001">
    <property type="protein sequence ID" value="MBB3996884.1"/>
    <property type="molecule type" value="Genomic_DNA"/>
</dbReference>
<keyword evidence="3" id="KW-1185">Reference proteome</keyword>
<feature type="region of interest" description="Disordered" evidence="1">
    <location>
        <begin position="1"/>
        <end position="20"/>
    </location>
</feature>
<gene>
    <name evidence="2" type="ORF">GGR04_000705</name>
</gene>
<protein>
    <submittedName>
        <fullName evidence="2">Uncharacterized protein</fullName>
    </submittedName>
</protein>